<evidence type="ECO:0000256" key="5">
    <source>
        <dbReference type="ARBA" id="ARBA00023203"/>
    </source>
</evidence>
<feature type="domain" description="Myosin motor" evidence="7">
    <location>
        <begin position="70"/>
        <end position="371"/>
    </location>
</feature>
<dbReference type="SUPFAM" id="SSF50084">
    <property type="entry name" value="Myosin S1 fragment, N-terminal domain"/>
    <property type="match status" value="1"/>
</dbReference>
<dbReference type="Gene3D" id="3.40.850.10">
    <property type="entry name" value="Kinesin motor domain"/>
    <property type="match status" value="1"/>
</dbReference>
<feature type="binding site" evidence="6">
    <location>
        <begin position="164"/>
        <end position="171"/>
    </location>
    <ligand>
        <name>ATP</name>
        <dbReference type="ChEBI" id="CHEBI:30616"/>
    </ligand>
</feature>
<feature type="non-terminal residue" evidence="9">
    <location>
        <position position="371"/>
    </location>
</feature>
<dbReference type="GO" id="GO:0051015">
    <property type="term" value="F:actin filament binding"/>
    <property type="evidence" value="ECO:0007669"/>
    <property type="project" value="TreeGrafter"/>
</dbReference>
<dbReference type="AlphaFoldDB" id="B5VSK0"/>
<evidence type="ECO:0000259" key="8">
    <source>
        <dbReference type="PROSITE" id="PS51844"/>
    </source>
</evidence>
<dbReference type="GO" id="GO:0016020">
    <property type="term" value="C:membrane"/>
    <property type="evidence" value="ECO:0007669"/>
    <property type="project" value="TreeGrafter"/>
</dbReference>
<evidence type="ECO:0000313" key="9">
    <source>
        <dbReference type="EMBL" id="EDZ69094.1"/>
    </source>
</evidence>
<evidence type="ECO:0000313" key="10">
    <source>
        <dbReference type="Proteomes" id="UP000008988"/>
    </source>
</evidence>
<dbReference type="SUPFAM" id="SSF52540">
    <property type="entry name" value="P-loop containing nucleoside triphosphate hydrolases"/>
    <property type="match status" value="1"/>
</dbReference>
<accession>B5VSK0</accession>
<gene>
    <name evidence="9" type="ORF">AWRI1631_154720</name>
</gene>
<reference evidence="9 10" key="1">
    <citation type="journal article" date="2008" name="FEMS Yeast Res.">
        <title>Comparative genome analysis of a Saccharomyces cerevisiae wine strain.</title>
        <authorList>
            <person name="Borneman A.R."/>
            <person name="Forgan A.H."/>
            <person name="Pretorius I.S."/>
            <person name="Chambers P.J."/>
        </authorList>
    </citation>
    <scope>NUCLEOTIDE SEQUENCE [LARGE SCALE GENOMIC DNA]</scope>
    <source>
        <strain evidence="9 10">AWRI1631</strain>
    </source>
</reference>
<comment type="caution">
    <text evidence="6">Lacks conserved residue(s) required for the propagation of feature annotation.</text>
</comment>
<feature type="domain" description="Myosin N-terminal SH3-like" evidence="8">
    <location>
        <begin position="4"/>
        <end position="57"/>
    </location>
</feature>
<name>B5VSK0_YEAS6</name>
<evidence type="ECO:0000256" key="4">
    <source>
        <dbReference type="ARBA" id="ARBA00023175"/>
    </source>
</evidence>
<dbReference type="GO" id="GO:0016459">
    <property type="term" value="C:myosin complex"/>
    <property type="evidence" value="ECO:0007669"/>
    <property type="project" value="UniProtKB-KW"/>
</dbReference>
<dbReference type="Proteomes" id="UP000008988">
    <property type="component" value="Unassembled WGS sequence"/>
</dbReference>
<dbReference type="EMBL" id="ABSV01002243">
    <property type="protein sequence ID" value="EDZ69094.1"/>
    <property type="molecule type" value="Genomic_DNA"/>
</dbReference>
<evidence type="ECO:0000259" key="7">
    <source>
        <dbReference type="PROSITE" id="PS51456"/>
    </source>
</evidence>
<dbReference type="GO" id="GO:0000146">
    <property type="term" value="F:microfilament motor activity"/>
    <property type="evidence" value="ECO:0007669"/>
    <property type="project" value="TreeGrafter"/>
</dbReference>
<keyword evidence="5 6" id="KW-0009">Actin-binding</keyword>
<keyword evidence="2 6" id="KW-0067">ATP-binding</keyword>
<sequence length="371" mass="42232">MSFEVGTRCWYPHKELGWIGAEVIKNEFNDGKYHLELQLEDDEIVSVDTKDLNNDKDQSLPLLRNPPILEATEDLTSLSYLNEPAVLHAIKQRYSQLNIYTYSGIVLIATNPFDRVDQLYTQDMIQAYAGKRRGELEPHLFAIAEEAYRLMKNDKQNQTIVVSGESGAGKTVSAKYIMRYFASVEEENSATVQHQVEMSETEQKILATNPIMEAFGNAKTTRNDNSSRFGKYLEILFDKDTSIIGARIRTYLLERSRLVYQPPIERNYHIFYQLMAGLPAQTKEELHLTDASDYFYMNQGGDTKINGIDDAKEYKITVDALTLVGITKETQHQIFKILAALLHIGNIEIKKTRNDASLSADEPNLKLACEL</sequence>
<evidence type="ECO:0000256" key="2">
    <source>
        <dbReference type="ARBA" id="ARBA00022840"/>
    </source>
</evidence>
<dbReference type="PROSITE" id="PS51844">
    <property type="entry name" value="SH3_LIKE"/>
    <property type="match status" value="1"/>
</dbReference>
<dbReference type="SMART" id="SM00242">
    <property type="entry name" value="MYSc"/>
    <property type="match status" value="1"/>
</dbReference>
<dbReference type="InterPro" id="IPR036961">
    <property type="entry name" value="Kinesin_motor_dom_sf"/>
</dbReference>
<dbReference type="PANTHER" id="PTHR13140">
    <property type="entry name" value="MYOSIN"/>
    <property type="match status" value="1"/>
</dbReference>
<comment type="caution">
    <text evidence="9">The sequence shown here is derived from an EMBL/GenBank/DDBJ whole genome shotgun (WGS) entry which is preliminary data.</text>
</comment>
<keyword evidence="3 6" id="KW-0518">Myosin</keyword>
<dbReference type="GO" id="GO:0005737">
    <property type="term" value="C:cytoplasm"/>
    <property type="evidence" value="ECO:0007669"/>
    <property type="project" value="TreeGrafter"/>
</dbReference>
<dbReference type="Pfam" id="PF00063">
    <property type="entry name" value="Myosin_head"/>
    <property type="match status" value="1"/>
</dbReference>
<dbReference type="PRINTS" id="PR00193">
    <property type="entry name" value="MYOSINHEAVY"/>
</dbReference>
<dbReference type="InterPro" id="IPR027417">
    <property type="entry name" value="P-loop_NTPase"/>
</dbReference>
<dbReference type="GO" id="GO:0005524">
    <property type="term" value="F:ATP binding"/>
    <property type="evidence" value="ECO:0007669"/>
    <property type="project" value="UniProtKB-UniRule"/>
</dbReference>
<evidence type="ECO:0000256" key="6">
    <source>
        <dbReference type="PROSITE-ProRule" id="PRU00782"/>
    </source>
</evidence>
<keyword evidence="1 6" id="KW-0547">Nucleotide-binding</keyword>
<proteinExistence type="inferred from homology"/>
<dbReference type="InterPro" id="IPR001609">
    <property type="entry name" value="Myosin_head_motor_dom-like"/>
</dbReference>
<comment type="similarity">
    <text evidence="6">Belongs to the TRAFAC class myosin-kinesin ATPase superfamily. Myosin family.</text>
</comment>
<dbReference type="InterPro" id="IPR004009">
    <property type="entry name" value="SH3_Myosin"/>
</dbReference>
<dbReference type="GO" id="GO:0007015">
    <property type="term" value="P:actin filament organization"/>
    <property type="evidence" value="ECO:0007669"/>
    <property type="project" value="TreeGrafter"/>
</dbReference>
<evidence type="ECO:0000256" key="3">
    <source>
        <dbReference type="ARBA" id="ARBA00023123"/>
    </source>
</evidence>
<dbReference type="PANTHER" id="PTHR13140:SF706">
    <property type="entry name" value="DILUTE CLASS UNCONVENTIONAL MYOSIN, ISOFORM C"/>
    <property type="match status" value="1"/>
</dbReference>
<protein>
    <submittedName>
        <fullName evidence="9">YOR326Wp-like protein</fullName>
    </submittedName>
</protein>
<evidence type="ECO:0000256" key="1">
    <source>
        <dbReference type="ARBA" id="ARBA00022741"/>
    </source>
</evidence>
<organism evidence="9 10">
    <name type="scientific">Saccharomyces cerevisiae (strain AWRI1631)</name>
    <name type="common">Baker's yeast</name>
    <dbReference type="NCBI Taxonomy" id="545124"/>
    <lineage>
        <taxon>Eukaryota</taxon>
        <taxon>Fungi</taxon>
        <taxon>Dikarya</taxon>
        <taxon>Ascomycota</taxon>
        <taxon>Saccharomycotina</taxon>
        <taxon>Saccharomycetes</taxon>
        <taxon>Saccharomycetales</taxon>
        <taxon>Saccharomycetaceae</taxon>
        <taxon>Saccharomyces</taxon>
    </lineage>
</organism>
<dbReference type="FunFam" id="1.10.10.820:FF:000001">
    <property type="entry name" value="Myosin heavy chain"/>
    <property type="match status" value="1"/>
</dbReference>
<dbReference type="PROSITE" id="PS51456">
    <property type="entry name" value="MYOSIN_MOTOR"/>
    <property type="match status" value="1"/>
</dbReference>
<keyword evidence="4 6" id="KW-0505">Motor protein</keyword>